<comment type="caution">
    <text evidence="2">The sequence shown here is derived from an EMBL/GenBank/DDBJ whole genome shotgun (WGS) entry which is preliminary data.</text>
</comment>
<evidence type="ECO:0000313" key="3">
    <source>
        <dbReference type="Proteomes" id="UP000823388"/>
    </source>
</evidence>
<feature type="region of interest" description="Disordered" evidence="1">
    <location>
        <begin position="64"/>
        <end position="84"/>
    </location>
</feature>
<accession>A0A8T0NSH4</accession>
<evidence type="ECO:0000313" key="2">
    <source>
        <dbReference type="EMBL" id="KAG2552901.1"/>
    </source>
</evidence>
<feature type="non-terminal residue" evidence="2">
    <location>
        <position position="1"/>
    </location>
</feature>
<reference evidence="2" key="1">
    <citation type="submission" date="2020-05" db="EMBL/GenBank/DDBJ databases">
        <title>WGS assembly of Panicum virgatum.</title>
        <authorList>
            <person name="Lovell J.T."/>
            <person name="Jenkins J."/>
            <person name="Shu S."/>
            <person name="Juenger T.E."/>
            <person name="Schmutz J."/>
        </authorList>
    </citation>
    <scope>NUCLEOTIDE SEQUENCE</scope>
    <source>
        <strain evidence="2">AP13</strain>
    </source>
</reference>
<gene>
    <name evidence="2" type="ORF">PVAP13_9KG488626</name>
</gene>
<dbReference type="Proteomes" id="UP000823388">
    <property type="component" value="Chromosome 9K"/>
</dbReference>
<organism evidence="2 3">
    <name type="scientific">Panicum virgatum</name>
    <name type="common">Blackwell switchgrass</name>
    <dbReference type="NCBI Taxonomy" id="38727"/>
    <lineage>
        <taxon>Eukaryota</taxon>
        <taxon>Viridiplantae</taxon>
        <taxon>Streptophyta</taxon>
        <taxon>Embryophyta</taxon>
        <taxon>Tracheophyta</taxon>
        <taxon>Spermatophyta</taxon>
        <taxon>Magnoliopsida</taxon>
        <taxon>Liliopsida</taxon>
        <taxon>Poales</taxon>
        <taxon>Poaceae</taxon>
        <taxon>PACMAD clade</taxon>
        <taxon>Panicoideae</taxon>
        <taxon>Panicodae</taxon>
        <taxon>Paniceae</taxon>
        <taxon>Panicinae</taxon>
        <taxon>Panicum</taxon>
        <taxon>Panicum sect. Hiantes</taxon>
    </lineage>
</organism>
<dbReference type="AlphaFoldDB" id="A0A8T0NSH4"/>
<name>A0A8T0NSH4_PANVG</name>
<protein>
    <submittedName>
        <fullName evidence="2">Uncharacterized protein</fullName>
    </submittedName>
</protein>
<sequence>VRDRTGVSSLQAAAGACTCAYVPAIWLKEMASLLLPAKKLPVAPLSGSHRHRLDKPAKWLLRRPGAASPSCHPPKTETGAAAAGPLKRMATWRAGGGAGAWHFDKPWRRALTSAAHPVWSALVFPRLDF</sequence>
<dbReference type="EMBL" id="CM029053">
    <property type="protein sequence ID" value="KAG2552901.1"/>
    <property type="molecule type" value="Genomic_DNA"/>
</dbReference>
<keyword evidence="3" id="KW-1185">Reference proteome</keyword>
<evidence type="ECO:0000256" key="1">
    <source>
        <dbReference type="SAM" id="MobiDB-lite"/>
    </source>
</evidence>
<proteinExistence type="predicted"/>